<keyword evidence="4" id="KW-0342">GTP-binding</keyword>
<dbReference type="GO" id="GO:0003924">
    <property type="term" value="F:GTPase activity"/>
    <property type="evidence" value="ECO:0007669"/>
    <property type="project" value="InterPro"/>
</dbReference>
<evidence type="ECO:0000256" key="5">
    <source>
        <dbReference type="ARBA" id="ARBA00023136"/>
    </source>
</evidence>
<comment type="subcellular location">
    <subcellularLocation>
        <location evidence="1">Membrane</location>
    </subcellularLocation>
</comment>
<evidence type="ECO:0000313" key="8">
    <source>
        <dbReference type="Proteomes" id="UP000742098"/>
    </source>
</evidence>
<dbReference type="SUPFAM" id="SSF52540">
    <property type="entry name" value="P-loop containing nucleoside triphosphate hydrolases"/>
    <property type="match status" value="1"/>
</dbReference>
<dbReference type="InterPro" id="IPR027094">
    <property type="entry name" value="Mitofusin_fam"/>
</dbReference>
<protein>
    <submittedName>
        <fullName evidence="7">Dynamin family protein</fullName>
    </submittedName>
</protein>
<proteinExistence type="predicted"/>
<dbReference type="GO" id="GO:0005525">
    <property type="term" value="F:GTP binding"/>
    <property type="evidence" value="ECO:0007669"/>
    <property type="project" value="UniProtKB-KW"/>
</dbReference>
<dbReference type="PANTHER" id="PTHR10465:SF0">
    <property type="entry name" value="SARCALUMENIN"/>
    <property type="match status" value="1"/>
</dbReference>
<dbReference type="Gene3D" id="3.40.50.300">
    <property type="entry name" value="P-loop containing nucleotide triphosphate hydrolases"/>
    <property type="match status" value="1"/>
</dbReference>
<dbReference type="AlphaFoldDB" id="A0A921H359"/>
<keyword evidence="3" id="KW-0378">Hydrolase</keyword>
<sequence>MVLIRRIDKYERGMSDLDIKEITEIQKNLLLCKSLSFQRKLALDFGLYKVVVAGTSNSGKSTLINALTGRELLPESMSTSTKITTYIGRSCLEADYDVIVMGCRGGKRRHLEYDAFLHEYVYGLKEIYEGKQSSENLMSGFVNSSHELADYGVCLVDTIGIGINDYDVKRTAGIMREADVVVFLYDGSKHGNLTSDEIDFLKATLFKNKKRPLLPYERILFAPNKMDCVASPAQIKQILSYDLGNFVPSGSEGWQQLVNNIFPIAARYYRLAQAGIANYSAVGDPMTRAELMNSDFEIIQHASFRSGNYKNYLKKQSGVNLLVDRIVDIVRSIDVDDIVDKYI</sequence>
<reference evidence="7" key="2">
    <citation type="submission" date="2021-09" db="EMBL/GenBank/DDBJ databases">
        <authorList>
            <person name="Gilroy R."/>
        </authorList>
    </citation>
    <scope>NUCLEOTIDE SEQUENCE</scope>
    <source>
        <strain evidence="7">6966</strain>
    </source>
</reference>
<comment type="caution">
    <text evidence="7">The sequence shown here is derived from an EMBL/GenBank/DDBJ whole genome shotgun (WGS) entry which is preliminary data.</text>
</comment>
<name>A0A921H359_9BACT</name>
<dbReference type="Pfam" id="PF00350">
    <property type="entry name" value="Dynamin_N"/>
    <property type="match status" value="1"/>
</dbReference>
<reference evidence="7" key="1">
    <citation type="journal article" date="2021" name="PeerJ">
        <title>Extensive microbial diversity within the chicken gut microbiome revealed by metagenomics and culture.</title>
        <authorList>
            <person name="Gilroy R."/>
            <person name="Ravi A."/>
            <person name="Getino M."/>
            <person name="Pursley I."/>
            <person name="Horton D.L."/>
            <person name="Alikhan N.F."/>
            <person name="Baker D."/>
            <person name="Gharbi K."/>
            <person name="Hall N."/>
            <person name="Watson M."/>
            <person name="Adriaenssens E.M."/>
            <person name="Foster-Nyarko E."/>
            <person name="Jarju S."/>
            <person name="Secka A."/>
            <person name="Antonio M."/>
            <person name="Oren A."/>
            <person name="Chaudhuri R.R."/>
            <person name="La Ragione R."/>
            <person name="Hildebrand F."/>
            <person name="Pallen M.J."/>
        </authorList>
    </citation>
    <scope>NUCLEOTIDE SEQUENCE</scope>
    <source>
        <strain evidence="7">6966</strain>
    </source>
</reference>
<feature type="domain" description="Dynamin N-terminal" evidence="6">
    <location>
        <begin position="50"/>
        <end position="212"/>
    </location>
</feature>
<evidence type="ECO:0000259" key="6">
    <source>
        <dbReference type="Pfam" id="PF00350"/>
    </source>
</evidence>
<evidence type="ECO:0000313" key="7">
    <source>
        <dbReference type="EMBL" id="HJF69729.1"/>
    </source>
</evidence>
<dbReference type="Proteomes" id="UP000742098">
    <property type="component" value="Unassembled WGS sequence"/>
</dbReference>
<evidence type="ECO:0000256" key="3">
    <source>
        <dbReference type="ARBA" id="ARBA00022801"/>
    </source>
</evidence>
<organism evidence="7 8">
    <name type="scientific">Butyricimonas virosa</name>
    <dbReference type="NCBI Taxonomy" id="544645"/>
    <lineage>
        <taxon>Bacteria</taxon>
        <taxon>Pseudomonadati</taxon>
        <taxon>Bacteroidota</taxon>
        <taxon>Bacteroidia</taxon>
        <taxon>Bacteroidales</taxon>
        <taxon>Odoribacteraceae</taxon>
        <taxon>Butyricimonas</taxon>
    </lineage>
</organism>
<dbReference type="EMBL" id="DYVS01000061">
    <property type="protein sequence ID" value="HJF69729.1"/>
    <property type="molecule type" value="Genomic_DNA"/>
</dbReference>
<accession>A0A921H359</accession>
<gene>
    <name evidence="7" type="ORF">K8V05_03130</name>
</gene>
<dbReference type="InterPro" id="IPR027417">
    <property type="entry name" value="P-loop_NTPase"/>
</dbReference>
<evidence type="ECO:0000256" key="2">
    <source>
        <dbReference type="ARBA" id="ARBA00022741"/>
    </source>
</evidence>
<evidence type="ECO:0000256" key="1">
    <source>
        <dbReference type="ARBA" id="ARBA00004370"/>
    </source>
</evidence>
<keyword evidence="5" id="KW-0472">Membrane</keyword>
<keyword evidence="2" id="KW-0547">Nucleotide-binding</keyword>
<evidence type="ECO:0000256" key="4">
    <source>
        <dbReference type="ARBA" id="ARBA00023134"/>
    </source>
</evidence>
<dbReference type="GO" id="GO:0016020">
    <property type="term" value="C:membrane"/>
    <property type="evidence" value="ECO:0007669"/>
    <property type="project" value="UniProtKB-SubCell"/>
</dbReference>
<dbReference type="PANTHER" id="PTHR10465">
    <property type="entry name" value="TRANSMEMBRANE GTPASE FZO1"/>
    <property type="match status" value="1"/>
</dbReference>
<dbReference type="InterPro" id="IPR045063">
    <property type="entry name" value="Dynamin_N"/>
</dbReference>